<dbReference type="Pfam" id="PF01336">
    <property type="entry name" value="tRNA_anti-codon"/>
    <property type="match status" value="1"/>
</dbReference>
<dbReference type="InterPro" id="IPR003607">
    <property type="entry name" value="HD/PDEase_dom"/>
</dbReference>
<keyword evidence="2" id="KW-0378">Hydrolase</keyword>
<dbReference type="Gene3D" id="1.10.3210.10">
    <property type="entry name" value="Hypothetical protein af1432"/>
    <property type="match status" value="1"/>
</dbReference>
<dbReference type="SUPFAM" id="SSF109604">
    <property type="entry name" value="HD-domain/PDEase-like"/>
    <property type="match status" value="1"/>
</dbReference>
<dbReference type="NCBIfam" id="NF010007">
    <property type="entry name" value="PRK13480.1"/>
    <property type="match status" value="1"/>
</dbReference>
<organism evidence="5 6">
    <name type="scientific">Pullulanibacillus camelliae</name>
    <dbReference type="NCBI Taxonomy" id="1707096"/>
    <lineage>
        <taxon>Bacteria</taxon>
        <taxon>Bacillati</taxon>
        <taxon>Bacillota</taxon>
        <taxon>Bacilli</taxon>
        <taxon>Bacillales</taxon>
        <taxon>Sporolactobacillaceae</taxon>
        <taxon>Pullulanibacillus</taxon>
    </lineage>
</organism>
<dbReference type="FunFam" id="1.10.3210.10:FF:000008">
    <property type="entry name" value="3'-5' exoribonuclease YhaM"/>
    <property type="match status" value="1"/>
</dbReference>
<keyword evidence="3" id="KW-0269">Exonuclease</keyword>
<dbReference type="EMBL" id="BMIR01000010">
    <property type="protein sequence ID" value="GGE44422.1"/>
    <property type="molecule type" value="Genomic_DNA"/>
</dbReference>
<dbReference type="GO" id="GO:0031125">
    <property type="term" value="P:rRNA 3'-end processing"/>
    <property type="evidence" value="ECO:0007669"/>
    <property type="project" value="TreeGrafter"/>
</dbReference>
<dbReference type="InterPro" id="IPR012340">
    <property type="entry name" value="NA-bd_OB-fold"/>
</dbReference>
<dbReference type="Pfam" id="PF01966">
    <property type="entry name" value="HD"/>
    <property type="match status" value="1"/>
</dbReference>
<dbReference type="GO" id="GO:0004527">
    <property type="term" value="F:exonuclease activity"/>
    <property type="evidence" value="ECO:0007669"/>
    <property type="project" value="UniProtKB-KW"/>
</dbReference>
<keyword evidence="6" id="KW-1185">Reference proteome</keyword>
<evidence type="ECO:0000256" key="2">
    <source>
        <dbReference type="ARBA" id="ARBA00022801"/>
    </source>
</evidence>
<dbReference type="InterPro" id="IPR006674">
    <property type="entry name" value="HD_domain"/>
</dbReference>
<reference evidence="5" key="2">
    <citation type="submission" date="2020-09" db="EMBL/GenBank/DDBJ databases">
        <authorList>
            <person name="Sun Q."/>
            <person name="Zhou Y."/>
        </authorList>
    </citation>
    <scope>NUCLEOTIDE SEQUENCE</scope>
    <source>
        <strain evidence="5">CGMCC 1.15371</strain>
    </source>
</reference>
<keyword evidence="1" id="KW-0540">Nuclease</keyword>
<dbReference type="SUPFAM" id="SSF50249">
    <property type="entry name" value="Nucleic acid-binding proteins"/>
    <property type="match status" value="1"/>
</dbReference>
<dbReference type="PROSITE" id="PS51831">
    <property type="entry name" value="HD"/>
    <property type="match status" value="1"/>
</dbReference>
<evidence type="ECO:0000256" key="3">
    <source>
        <dbReference type="ARBA" id="ARBA00022839"/>
    </source>
</evidence>
<evidence type="ECO:0000313" key="5">
    <source>
        <dbReference type="EMBL" id="GGE44422.1"/>
    </source>
</evidence>
<protein>
    <submittedName>
        <fullName evidence="5">3'-5' exoribonuclease YhaM</fullName>
    </submittedName>
</protein>
<name>A0A8J2YI61_9BACL</name>
<dbReference type="GO" id="GO:0003676">
    <property type="term" value="F:nucleic acid binding"/>
    <property type="evidence" value="ECO:0007669"/>
    <property type="project" value="InterPro"/>
</dbReference>
<accession>A0A8J2YI61</accession>
<dbReference type="InterPro" id="IPR004365">
    <property type="entry name" value="NA-bd_OB_tRNA"/>
</dbReference>
<evidence type="ECO:0000313" key="6">
    <source>
        <dbReference type="Proteomes" id="UP000628775"/>
    </source>
</evidence>
<dbReference type="PANTHER" id="PTHR37294:SF1">
    <property type="entry name" value="3'-5' EXORIBONUCLEASE YHAM"/>
    <property type="match status" value="1"/>
</dbReference>
<dbReference type="InterPro" id="IPR050798">
    <property type="entry name" value="YhaM_exoribonuc/phosphodiest"/>
</dbReference>
<dbReference type="AlphaFoldDB" id="A0A8J2YI61"/>
<feature type="domain" description="HD" evidence="4">
    <location>
        <begin position="162"/>
        <end position="278"/>
    </location>
</feature>
<reference evidence="5" key="1">
    <citation type="journal article" date="2014" name="Int. J. Syst. Evol. Microbiol.">
        <title>Complete genome sequence of Corynebacterium casei LMG S-19264T (=DSM 44701T), isolated from a smear-ripened cheese.</title>
        <authorList>
            <consortium name="US DOE Joint Genome Institute (JGI-PGF)"/>
            <person name="Walter F."/>
            <person name="Albersmeier A."/>
            <person name="Kalinowski J."/>
            <person name="Ruckert C."/>
        </authorList>
    </citation>
    <scope>NUCLEOTIDE SEQUENCE</scope>
    <source>
        <strain evidence="5">CGMCC 1.15371</strain>
    </source>
</reference>
<sequence>MKGIAQCAEGDPINHYLMIKSVTRSVASNNKPFLTIMLQDVTGEIEAKLWDATSEDEQVFLAETIVKVEGEITTFRNKKQLKIRSIRPITDADPVKKSDLIPTAPLAVQDMMEHINQCIFEIQNPKLQRITRALVKKHQEAFFEYPAAVRNHHEYLSGLAFHVVSMLKLAQALAELYPELDLDLLYSGIILHDMGKVIELSGPTATSYTLEGKLLGHISIMSNEIAETARELEIDGEEVVVLQHLILSHHSKGEWGSPKPPLLREAEVLHMIDNFDAKLNMMNRALENTKPGDFTEKLFAMDQRAFYKPLFERKVSPISSDV</sequence>
<dbReference type="PANTHER" id="PTHR37294">
    <property type="entry name" value="3'-5' EXORIBONUCLEASE YHAM"/>
    <property type="match status" value="1"/>
</dbReference>
<proteinExistence type="predicted"/>
<dbReference type="CDD" id="cd04492">
    <property type="entry name" value="YhaM_OBF_like"/>
    <property type="match status" value="1"/>
</dbReference>
<gene>
    <name evidence="5" type="primary">yhaM</name>
    <name evidence="5" type="ORF">GCM10011391_24020</name>
</gene>
<dbReference type="Proteomes" id="UP000628775">
    <property type="component" value="Unassembled WGS sequence"/>
</dbReference>
<dbReference type="CDD" id="cd00077">
    <property type="entry name" value="HDc"/>
    <property type="match status" value="1"/>
</dbReference>
<comment type="caution">
    <text evidence="5">The sequence shown here is derived from an EMBL/GenBank/DDBJ whole genome shotgun (WGS) entry which is preliminary data.</text>
</comment>
<evidence type="ECO:0000259" key="4">
    <source>
        <dbReference type="PROSITE" id="PS51831"/>
    </source>
</evidence>
<evidence type="ECO:0000256" key="1">
    <source>
        <dbReference type="ARBA" id="ARBA00022722"/>
    </source>
</evidence>
<dbReference type="Gene3D" id="2.40.50.140">
    <property type="entry name" value="Nucleic acid-binding proteins"/>
    <property type="match status" value="1"/>
</dbReference>